<dbReference type="AlphaFoldDB" id="A0A9P5VGL7"/>
<reference evidence="1" key="1">
    <citation type="journal article" date="2020" name="Fungal Divers.">
        <title>Resolving the Mortierellaceae phylogeny through synthesis of multi-gene phylogenetics and phylogenomics.</title>
        <authorList>
            <person name="Vandepol N."/>
            <person name="Liber J."/>
            <person name="Desiro A."/>
            <person name="Na H."/>
            <person name="Kennedy M."/>
            <person name="Barry K."/>
            <person name="Grigoriev I.V."/>
            <person name="Miller A.N."/>
            <person name="O'Donnell K."/>
            <person name="Stajich J.E."/>
            <person name="Bonito G."/>
        </authorList>
    </citation>
    <scope>NUCLEOTIDE SEQUENCE</scope>
    <source>
        <strain evidence="1">NVP1</strain>
    </source>
</reference>
<evidence type="ECO:0000313" key="2">
    <source>
        <dbReference type="Proteomes" id="UP000696485"/>
    </source>
</evidence>
<accession>A0A9P5VGL7</accession>
<name>A0A9P5VGL7_9FUNG</name>
<sequence>VQGKNADLPPVPERFTSRNFRELFVYARKELATASKLAVNDKLRKTVKKRTEFTVDKDVL</sequence>
<dbReference type="Proteomes" id="UP000696485">
    <property type="component" value="Unassembled WGS sequence"/>
</dbReference>
<keyword evidence="2" id="KW-1185">Reference proteome</keyword>
<organism evidence="1 2">
    <name type="scientific">Podila minutissima</name>
    <dbReference type="NCBI Taxonomy" id="64525"/>
    <lineage>
        <taxon>Eukaryota</taxon>
        <taxon>Fungi</taxon>
        <taxon>Fungi incertae sedis</taxon>
        <taxon>Mucoromycota</taxon>
        <taxon>Mortierellomycotina</taxon>
        <taxon>Mortierellomycetes</taxon>
        <taxon>Mortierellales</taxon>
        <taxon>Mortierellaceae</taxon>
        <taxon>Podila</taxon>
    </lineage>
</organism>
<evidence type="ECO:0000313" key="1">
    <source>
        <dbReference type="EMBL" id="KAF9322132.1"/>
    </source>
</evidence>
<protein>
    <submittedName>
        <fullName evidence="1">Uncharacterized protein</fullName>
    </submittedName>
</protein>
<gene>
    <name evidence="1" type="ORF">BG006_002476</name>
</gene>
<proteinExistence type="predicted"/>
<comment type="caution">
    <text evidence="1">The sequence shown here is derived from an EMBL/GenBank/DDBJ whole genome shotgun (WGS) entry which is preliminary data.</text>
</comment>
<dbReference type="EMBL" id="JAAAUY010001584">
    <property type="protein sequence ID" value="KAF9322132.1"/>
    <property type="molecule type" value="Genomic_DNA"/>
</dbReference>
<feature type="non-terminal residue" evidence="1">
    <location>
        <position position="1"/>
    </location>
</feature>